<accession>A0AAD9AN56</accession>
<protein>
    <submittedName>
        <fullName evidence="2">Uncharacterized protein</fullName>
    </submittedName>
</protein>
<feature type="region of interest" description="Disordered" evidence="1">
    <location>
        <begin position="1"/>
        <end position="23"/>
    </location>
</feature>
<evidence type="ECO:0000313" key="2">
    <source>
        <dbReference type="EMBL" id="KAK1848719.1"/>
    </source>
</evidence>
<organism evidence="2 3">
    <name type="scientific">Colletotrichum chrysophilum</name>
    <dbReference type="NCBI Taxonomy" id="1836956"/>
    <lineage>
        <taxon>Eukaryota</taxon>
        <taxon>Fungi</taxon>
        <taxon>Dikarya</taxon>
        <taxon>Ascomycota</taxon>
        <taxon>Pezizomycotina</taxon>
        <taxon>Sordariomycetes</taxon>
        <taxon>Hypocreomycetidae</taxon>
        <taxon>Glomerellales</taxon>
        <taxon>Glomerellaceae</taxon>
        <taxon>Colletotrichum</taxon>
        <taxon>Colletotrichum gloeosporioides species complex</taxon>
    </lineage>
</organism>
<evidence type="ECO:0000256" key="1">
    <source>
        <dbReference type="SAM" id="MobiDB-lite"/>
    </source>
</evidence>
<keyword evidence="3" id="KW-1185">Reference proteome</keyword>
<gene>
    <name evidence="2" type="ORF">CCHR01_08624</name>
</gene>
<comment type="caution">
    <text evidence="2">The sequence shown here is derived from an EMBL/GenBank/DDBJ whole genome shotgun (WGS) entry which is preliminary data.</text>
</comment>
<dbReference type="Proteomes" id="UP001243330">
    <property type="component" value="Unassembled WGS sequence"/>
</dbReference>
<evidence type="ECO:0000313" key="3">
    <source>
        <dbReference type="Proteomes" id="UP001243330"/>
    </source>
</evidence>
<name>A0AAD9AN56_9PEZI</name>
<sequence>MTPRPLKIQGYRPSTGLSSVRWSDSQWEQTAANGRRVGAGVGTGLAGIESPGLLEGTERGQGRFPSCPSLLPQESSSPRAQALWRVERATSRDPRRAADRRCYCPLLMRSYVGRGTLRCCCTAAGTDERGRSSVTGGSVLGLFWLSGAPPGRIK</sequence>
<reference evidence="2" key="1">
    <citation type="submission" date="2023-01" db="EMBL/GenBank/DDBJ databases">
        <title>Colletotrichum chrysophilum M932 genome sequence.</title>
        <authorList>
            <person name="Baroncelli R."/>
        </authorList>
    </citation>
    <scope>NUCLEOTIDE SEQUENCE</scope>
    <source>
        <strain evidence="2">M932</strain>
    </source>
</reference>
<proteinExistence type="predicted"/>
<dbReference type="EMBL" id="JAQOWY010000163">
    <property type="protein sequence ID" value="KAK1848719.1"/>
    <property type="molecule type" value="Genomic_DNA"/>
</dbReference>
<dbReference type="AlphaFoldDB" id="A0AAD9AN56"/>
<feature type="region of interest" description="Disordered" evidence="1">
    <location>
        <begin position="48"/>
        <end position="79"/>
    </location>
</feature>